<evidence type="ECO:0000256" key="5">
    <source>
        <dbReference type="ARBA" id="ARBA00023136"/>
    </source>
</evidence>
<gene>
    <name evidence="11" type="ORF">ACFSUS_08445</name>
</gene>
<dbReference type="PROSITE" id="PS52016">
    <property type="entry name" value="TONB_DEPENDENT_REC_3"/>
    <property type="match status" value="1"/>
</dbReference>
<feature type="signal peptide" evidence="9">
    <location>
        <begin position="1"/>
        <end position="31"/>
    </location>
</feature>
<proteinExistence type="inferred from homology"/>
<dbReference type="InterPro" id="IPR037066">
    <property type="entry name" value="Plug_dom_sf"/>
</dbReference>
<protein>
    <submittedName>
        <fullName evidence="11">SusC/RagA family TonB-linked outer membrane protein</fullName>
    </submittedName>
</protein>
<evidence type="ECO:0000256" key="8">
    <source>
        <dbReference type="SAM" id="MobiDB-lite"/>
    </source>
</evidence>
<dbReference type="Gene3D" id="2.170.130.10">
    <property type="entry name" value="TonB-dependent receptor, plug domain"/>
    <property type="match status" value="1"/>
</dbReference>
<evidence type="ECO:0000313" key="11">
    <source>
        <dbReference type="EMBL" id="MFD2570657.1"/>
    </source>
</evidence>
<comment type="caution">
    <text evidence="11">The sequence shown here is derived from an EMBL/GenBank/DDBJ whole genome shotgun (WGS) entry which is preliminary data.</text>
</comment>
<dbReference type="Pfam" id="PF07715">
    <property type="entry name" value="Plug"/>
    <property type="match status" value="1"/>
</dbReference>
<dbReference type="NCBIfam" id="TIGR04057">
    <property type="entry name" value="SusC_RagA_signa"/>
    <property type="match status" value="1"/>
</dbReference>
<comment type="subcellular location">
    <subcellularLocation>
        <location evidence="1 7">Cell outer membrane</location>
        <topology evidence="1 7">Multi-pass membrane protein</topology>
    </subcellularLocation>
</comment>
<dbReference type="SUPFAM" id="SSF56935">
    <property type="entry name" value="Porins"/>
    <property type="match status" value="1"/>
</dbReference>
<dbReference type="EMBL" id="JBHULN010000004">
    <property type="protein sequence ID" value="MFD2570657.1"/>
    <property type="molecule type" value="Genomic_DNA"/>
</dbReference>
<dbReference type="Gene3D" id="2.40.170.20">
    <property type="entry name" value="TonB-dependent receptor, beta-barrel domain"/>
    <property type="match status" value="1"/>
</dbReference>
<evidence type="ECO:0000256" key="9">
    <source>
        <dbReference type="SAM" id="SignalP"/>
    </source>
</evidence>
<keyword evidence="3 7" id="KW-1134">Transmembrane beta strand</keyword>
<keyword evidence="9" id="KW-0732">Signal</keyword>
<evidence type="ECO:0000256" key="4">
    <source>
        <dbReference type="ARBA" id="ARBA00022692"/>
    </source>
</evidence>
<dbReference type="RefSeq" id="WP_381521521.1">
    <property type="nucleotide sequence ID" value="NZ_JBHULN010000004.1"/>
</dbReference>
<evidence type="ECO:0000256" key="7">
    <source>
        <dbReference type="PROSITE-ProRule" id="PRU01360"/>
    </source>
</evidence>
<keyword evidence="12" id="KW-1185">Reference proteome</keyword>
<organism evidence="11 12">
    <name type="scientific">Spirosoma soli</name>
    <dbReference type="NCBI Taxonomy" id="1770529"/>
    <lineage>
        <taxon>Bacteria</taxon>
        <taxon>Pseudomonadati</taxon>
        <taxon>Bacteroidota</taxon>
        <taxon>Cytophagia</taxon>
        <taxon>Cytophagales</taxon>
        <taxon>Cytophagaceae</taxon>
        <taxon>Spirosoma</taxon>
    </lineage>
</organism>
<sequence length="1074" mass="116722">MSNFLLNCPPGRFRRWVALGLFILTSQLSYAQTSVTGKVTDAATGDALAGTTIQIKGTNTGATTDANGQYQLTVPAGEKTLVFSFIGYQPTEVAVGNRSVIDVKLTATDNALSEVVVVGYGVQNRRDVTTAIGSVKARDLANQPVASFDQALAAKIAGVQVTQTSGAPGAGLSIRVRGTGSISAGNDPLYVIDGIPLSRDTKYATGSTNTQFPDNPINVLSTINTDDIESIEVLKDASAAAIYGSRGSNGVVLLTTKRGKEGKTTISYDSYVGVQNVSKKIDMINAYEYAQLSYEAKNNAYLDRNPTGKPTDPNDVRRRGVGAPSTEIQPEIVPYLSGQPGLTNTDWQDAIFRAAPIQNHTLSISGGKDNVKFYVSGNYLDQRGVVINSGFKRYSARANVDVKSGRLTVGVGFNPTYSYHDLVKAEGPYLGEGIVGLALQMPPIFPVYNADGSYNWQANAWGYGATSILNPVAIANQVSDKLSQLRLLGNAYAQYEIIEGLSYRLSVGTDINSFQRDYYRPSTLEVRDRKGPSVPTGFSRAQNFINWLVEHTLNYNKSFGNHNISALAGFSSQKDRRTSNELTATNFPNDLVQTLNAGQVTSGGSDIQEWSLLSYLGRVQYDYNGKYLVSAAVRADGSSRFGRNNRWGYFPSVSAGWNVSQESFMKGVSWLSDLKLRGSYGLTGNFQIPNYGSLSLLSYQNYVLGPETIVSGLAPGNSANDNLKWEKTAMLDLGLDVTFFQNRLNFSFDYYNANTSDLLLNVPVPRASGFSTELQNIGKVNNQGFEFTLGTRQTFGRFRWEASANLATNRNKVVALGSSGDPIIVSGGVAGAQFITQIGRPIGEYYTYVYDGVYKNQAEIIADSGLHVPSTRPGDFRFRDVSGGPNGKPDGKFDLSSDRTVTGSYFPKYTFGFNNTFAFRGFDLGVAVQGVQGHKILNLLRRYVYNMEGNGNLFRGALDRWQSPDNPGNGLVNRANRLASGSNGEISTWHIEDGSYVRIRTITLGYALPSSLLQKARISRARIYVTAQNPFTFTKYLGYNPEVNSRPDSALSSGEDYGTYPLPRTTSVGINLSF</sequence>
<keyword evidence="2 7" id="KW-0813">Transport</keyword>
<feature type="chain" id="PRO_5046440868" evidence="9">
    <location>
        <begin position="32"/>
        <end position="1074"/>
    </location>
</feature>
<feature type="domain" description="TonB-dependent receptor plug" evidence="10">
    <location>
        <begin position="125"/>
        <end position="251"/>
    </location>
</feature>
<evidence type="ECO:0000313" key="12">
    <source>
        <dbReference type="Proteomes" id="UP001597469"/>
    </source>
</evidence>
<dbReference type="InterPro" id="IPR008969">
    <property type="entry name" value="CarboxyPept-like_regulatory"/>
</dbReference>
<keyword evidence="6 7" id="KW-0998">Cell outer membrane</keyword>
<comment type="similarity">
    <text evidence="7">Belongs to the TonB-dependent receptor family.</text>
</comment>
<reference evidence="12" key="1">
    <citation type="journal article" date="2019" name="Int. J. Syst. Evol. Microbiol.">
        <title>The Global Catalogue of Microorganisms (GCM) 10K type strain sequencing project: providing services to taxonomists for standard genome sequencing and annotation.</title>
        <authorList>
            <consortium name="The Broad Institute Genomics Platform"/>
            <consortium name="The Broad Institute Genome Sequencing Center for Infectious Disease"/>
            <person name="Wu L."/>
            <person name="Ma J."/>
        </authorList>
    </citation>
    <scope>NUCLEOTIDE SEQUENCE [LARGE SCALE GENOMIC DNA]</scope>
    <source>
        <strain evidence="12">KCTC 42805</strain>
    </source>
</reference>
<dbReference type="InterPro" id="IPR012910">
    <property type="entry name" value="Plug_dom"/>
</dbReference>
<evidence type="ECO:0000256" key="1">
    <source>
        <dbReference type="ARBA" id="ARBA00004571"/>
    </source>
</evidence>
<dbReference type="InterPro" id="IPR023996">
    <property type="entry name" value="TonB-dep_OMP_SusC/RagA"/>
</dbReference>
<evidence type="ECO:0000256" key="2">
    <source>
        <dbReference type="ARBA" id="ARBA00022448"/>
    </source>
</evidence>
<dbReference type="Pfam" id="PF13715">
    <property type="entry name" value="CarbopepD_reg_2"/>
    <property type="match status" value="1"/>
</dbReference>
<keyword evidence="4 7" id="KW-0812">Transmembrane</keyword>
<dbReference type="InterPro" id="IPR036942">
    <property type="entry name" value="Beta-barrel_TonB_sf"/>
</dbReference>
<dbReference type="Gene3D" id="2.60.40.1120">
    <property type="entry name" value="Carboxypeptidase-like, regulatory domain"/>
    <property type="match status" value="1"/>
</dbReference>
<dbReference type="Proteomes" id="UP001597469">
    <property type="component" value="Unassembled WGS sequence"/>
</dbReference>
<dbReference type="InterPro" id="IPR023997">
    <property type="entry name" value="TonB-dep_OMP_SusC/RagA_CS"/>
</dbReference>
<dbReference type="InterPro" id="IPR039426">
    <property type="entry name" value="TonB-dep_rcpt-like"/>
</dbReference>
<accession>A0ABW5M0V8</accession>
<feature type="region of interest" description="Disordered" evidence="8">
    <location>
        <begin position="304"/>
        <end position="324"/>
    </location>
</feature>
<keyword evidence="5 7" id="KW-0472">Membrane</keyword>
<evidence type="ECO:0000256" key="6">
    <source>
        <dbReference type="ARBA" id="ARBA00023237"/>
    </source>
</evidence>
<evidence type="ECO:0000256" key="3">
    <source>
        <dbReference type="ARBA" id="ARBA00022452"/>
    </source>
</evidence>
<name>A0ABW5M0V8_9BACT</name>
<dbReference type="SUPFAM" id="SSF49464">
    <property type="entry name" value="Carboxypeptidase regulatory domain-like"/>
    <property type="match status" value="1"/>
</dbReference>
<dbReference type="NCBIfam" id="TIGR04056">
    <property type="entry name" value="OMP_RagA_SusC"/>
    <property type="match status" value="1"/>
</dbReference>
<evidence type="ECO:0000259" key="10">
    <source>
        <dbReference type="Pfam" id="PF07715"/>
    </source>
</evidence>